<evidence type="ECO:0000256" key="1">
    <source>
        <dbReference type="ARBA" id="ARBA00008136"/>
    </source>
</evidence>
<keyword evidence="3" id="KW-0227">DNA damage</keyword>
<dbReference type="EMBL" id="SNYR01000002">
    <property type="protein sequence ID" value="TDQ63882.1"/>
    <property type="molecule type" value="Genomic_DNA"/>
</dbReference>
<evidence type="ECO:0000256" key="7">
    <source>
        <dbReference type="ARBA" id="ARBA00023239"/>
    </source>
</evidence>
<dbReference type="GO" id="GO:0006508">
    <property type="term" value="P:proteolysis"/>
    <property type="evidence" value="ECO:0007669"/>
    <property type="project" value="UniProtKB-KW"/>
</dbReference>
<evidence type="ECO:0000256" key="6">
    <source>
        <dbReference type="ARBA" id="ARBA00023125"/>
    </source>
</evidence>
<gene>
    <name evidence="10" type="ORF">ATL17_1891</name>
</gene>
<dbReference type="PANTHER" id="PTHR13604">
    <property type="entry name" value="DC12-RELATED"/>
    <property type="match status" value="1"/>
</dbReference>
<dbReference type="GO" id="GO:0008233">
    <property type="term" value="F:peptidase activity"/>
    <property type="evidence" value="ECO:0007669"/>
    <property type="project" value="UniProtKB-KW"/>
</dbReference>
<organism evidence="10 11">
    <name type="scientific">Maritalea mobilis</name>
    <dbReference type="NCBI Taxonomy" id="483324"/>
    <lineage>
        <taxon>Bacteria</taxon>
        <taxon>Pseudomonadati</taxon>
        <taxon>Pseudomonadota</taxon>
        <taxon>Alphaproteobacteria</taxon>
        <taxon>Hyphomicrobiales</taxon>
        <taxon>Devosiaceae</taxon>
        <taxon>Maritalea</taxon>
    </lineage>
</organism>
<dbReference type="AlphaFoldDB" id="A0A4R6VNS2"/>
<dbReference type="GO" id="GO:0016829">
    <property type="term" value="F:lyase activity"/>
    <property type="evidence" value="ECO:0007669"/>
    <property type="project" value="UniProtKB-KW"/>
</dbReference>
<dbReference type="Proteomes" id="UP000295391">
    <property type="component" value="Unassembled WGS sequence"/>
</dbReference>
<feature type="region of interest" description="Disordered" evidence="9">
    <location>
        <begin position="225"/>
        <end position="244"/>
    </location>
</feature>
<name>A0A4R6VNS2_9HYPH</name>
<dbReference type="OrthoDB" id="9782620at2"/>
<dbReference type="GO" id="GO:0003697">
    <property type="term" value="F:single-stranded DNA binding"/>
    <property type="evidence" value="ECO:0007669"/>
    <property type="project" value="InterPro"/>
</dbReference>
<dbReference type="RefSeq" id="WP_133572532.1">
    <property type="nucleotide sequence ID" value="NZ_SNYR01000002.1"/>
</dbReference>
<evidence type="ECO:0000256" key="4">
    <source>
        <dbReference type="ARBA" id="ARBA00022801"/>
    </source>
</evidence>
<dbReference type="InterPro" id="IPR003738">
    <property type="entry name" value="SRAP"/>
</dbReference>
<protein>
    <recommendedName>
        <fullName evidence="8">Abasic site processing protein</fullName>
        <ecNumber evidence="8">3.4.-.-</ecNumber>
    </recommendedName>
</protein>
<keyword evidence="2 8" id="KW-0645">Protease</keyword>
<dbReference type="SUPFAM" id="SSF143081">
    <property type="entry name" value="BB1717-like"/>
    <property type="match status" value="1"/>
</dbReference>
<keyword evidence="7" id="KW-0456">Lyase</keyword>
<keyword evidence="5" id="KW-0190">Covalent protein-DNA linkage</keyword>
<evidence type="ECO:0000256" key="8">
    <source>
        <dbReference type="RuleBase" id="RU364100"/>
    </source>
</evidence>
<comment type="similarity">
    <text evidence="1 8">Belongs to the SOS response-associated peptidase family.</text>
</comment>
<proteinExistence type="inferred from homology"/>
<evidence type="ECO:0000256" key="2">
    <source>
        <dbReference type="ARBA" id="ARBA00022670"/>
    </source>
</evidence>
<dbReference type="InterPro" id="IPR036590">
    <property type="entry name" value="SRAP-like"/>
</dbReference>
<dbReference type="PANTHER" id="PTHR13604:SF0">
    <property type="entry name" value="ABASIC SITE PROCESSING PROTEIN HMCES"/>
    <property type="match status" value="1"/>
</dbReference>
<dbReference type="Pfam" id="PF02586">
    <property type="entry name" value="SRAP"/>
    <property type="match status" value="1"/>
</dbReference>
<sequence length="244" mass="27763">MCGRLDLHHPREELINLFNLDAQLNDFPARYNIPPTQPVLSIVNHGRGNEAHLMRWGLVPHWVKDPREFTVLANARVETVAEKPAFKSSLKNQRCLVPASGYYEWLRQNGEKQPFHIHKEDGSLLALAGLYATWEGPNGEEIDSFTILTQEATGELADIHHRTPVHVPEENMDEWLDTKNVNAQNALKLVRPLIKYNVTSYPVSQRVNNARNEGEDLIVEVELEAKPKEKAAPKPKKSTQLDLF</sequence>
<evidence type="ECO:0000313" key="11">
    <source>
        <dbReference type="Proteomes" id="UP000295391"/>
    </source>
</evidence>
<evidence type="ECO:0000256" key="9">
    <source>
        <dbReference type="SAM" id="MobiDB-lite"/>
    </source>
</evidence>
<comment type="caution">
    <text evidence="10">The sequence shown here is derived from an EMBL/GenBank/DDBJ whole genome shotgun (WGS) entry which is preliminary data.</text>
</comment>
<evidence type="ECO:0000256" key="5">
    <source>
        <dbReference type="ARBA" id="ARBA00023124"/>
    </source>
</evidence>
<dbReference type="GO" id="GO:0106300">
    <property type="term" value="P:protein-DNA covalent cross-linking repair"/>
    <property type="evidence" value="ECO:0007669"/>
    <property type="project" value="InterPro"/>
</dbReference>
<keyword evidence="4 8" id="KW-0378">Hydrolase</keyword>
<evidence type="ECO:0000256" key="3">
    <source>
        <dbReference type="ARBA" id="ARBA00022763"/>
    </source>
</evidence>
<dbReference type="Gene3D" id="3.90.1680.10">
    <property type="entry name" value="SOS response associated peptidase-like"/>
    <property type="match status" value="1"/>
</dbReference>
<reference evidence="10 11" key="1">
    <citation type="submission" date="2019-03" db="EMBL/GenBank/DDBJ databases">
        <title>Genomic Encyclopedia of Type Strains, Phase III (KMG-III): the genomes of soil and plant-associated and newly described type strains.</title>
        <authorList>
            <person name="Whitman W."/>
        </authorList>
    </citation>
    <scope>NUCLEOTIDE SEQUENCE [LARGE SCALE GENOMIC DNA]</scope>
    <source>
        <strain evidence="10 11">CGMCC 1.7002</strain>
    </source>
</reference>
<dbReference type="EC" id="3.4.-.-" evidence="8"/>
<keyword evidence="6" id="KW-0238">DNA-binding</keyword>
<evidence type="ECO:0000313" key="10">
    <source>
        <dbReference type="EMBL" id="TDQ63882.1"/>
    </source>
</evidence>
<accession>A0A4R6VNS2</accession>
<keyword evidence="11" id="KW-1185">Reference proteome</keyword>